<protein>
    <recommendedName>
        <fullName evidence="10">Odorant receptor</fullName>
    </recommendedName>
</protein>
<feature type="transmembrane region" description="Helical" evidence="10">
    <location>
        <begin position="33"/>
        <end position="51"/>
    </location>
</feature>
<comment type="caution">
    <text evidence="10">Lacks conserved residue(s) required for the propagation of feature annotation.</text>
</comment>
<keyword evidence="12" id="KW-1185">Reference proteome</keyword>
<feature type="transmembrane region" description="Helical" evidence="10">
    <location>
        <begin position="155"/>
        <end position="177"/>
    </location>
</feature>
<keyword evidence="5 10" id="KW-0552">Olfaction</keyword>
<dbReference type="Pfam" id="PF02949">
    <property type="entry name" value="7tm_6"/>
    <property type="match status" value="1"/>
</dbReference>
<dbReference type="PANTHER" id="PTHR21137">
    <property type="entry name" value="ODORANT RECEPTOR"/>
    <property type="match status" value="1"/>
</dbReference>
<dbReference type="PANTHER" id="PTHR21137:SF35">
    <property type="entry name" value="ODORANT RECEPTOR 19A-RELATED"/>
    <property type="match status" value="1"/>
</dbReference>
<comment type="caution">
    <text evidence="11">The sequence shown here is derived from an EMBL/GenBank/DDBJ whole genome shotgun (WGS) entry which is preliminary data.</text>
</comment>
<dbReference type="GO" id="GO:0005549">
    <property type="term" value="F:odorant binding"/>
    <property type="evidence" value="ECO:0007669"/>
    <property type="project" value="InterPro"/>
</dbReference>
<evidence type="ECO:0000256" key="10">
    <source>
        <dbReference type="RuleBase" id="RU351113"/>
    </source>
</evidence>
<feature type="transmembrane region" description="Helical" evidence="10">
    <location>
        <begin position="319"/>
        <end position="336"/>
    </location>
</feature>
<proteinExistence type="inferred from homology"/>
<keyword evidence="2" id="KW-1003">Cell membrane</keyword>
<comment type="similarity">
    <text evidence="10">Belongs to the insect chemoreceptor superfamily. Heteromeric odorant receptor channel (TC 1.A.69) family.</text>
</comment>
<keyword evidence="3 10" id="KW-0716">Sensory transduction</keyword>
<organism evidence="11 12">
    <name type="scientific">Plutella xylostella</name>
    <name type="common">Diamondback moth</name>
    <name type="synonym">Plutella maculipennis</name>
    <dbReference type="NCBI Taxonomy" id="51655"/>
    <lineage>
        <taxon>Eukaryota</taxon>
        <taxon>Metazoa</taxon>
        <taxon>Ecdysozoa</taxon>
        <taxon>Arthropoda</taxon>
        <taxon>Hexapoda</taxon>
        <taxon>Insecta</taxon>
        <taxon>Pterygota</taxon>
        <taxon>Neoptera</taxon>
        <taxon>Endopterygota</taxon>
        <taxon>Lepidoptera</taxon>
        <taxon>Glossata</taxon>
        <taxon>Ditrysia</taxon>
        <taxon>Yponomeutoidea</taxon>
        <taxon>Plutellidae</taxon>
        <taxon>Plutella</taxon>
    </lineage>
</organism>
<keyword evidence="6 10" id="KW-1133">Transmembrane helix</keyword>
<evidence type="ECO:0000256" key="7">
    <source>
        <dbReference type="ARBA" id="ARBA00023136"/>
    </source>
</evidence>
<reference evidence="11" key="1">
    <citation type="submission" date="2020-11" db="EMBL/GenBank/DDBJ databases">
        <authorList>
            <person name="Whiteford S."/>
        </authorList>
    </citation>
    <scope>NUCLEOTIDE SEQUENCE</scope>
</reference>
<accession>A0A8S4G4H8</accession>
<dbReference type="EMBL" id="CAJHNJ030000096">
    <property type="protein sequence ID" value="CAG9135159.1"/>
    <property type="molecule type" value="Genomic_DNA"/>
</dbReference>
<evidence type="ECO:0000256" key="1">
    <source>
        <dbReference type="ARBA" id="ARBA00004651"/>
    </source>
</evidence>
<keyword evidence="9 10" id="KW-0807">Transducer</keyword>
<dbReference type="InterPro" id="IPR004117">
    <property type="entry name" value="7tm6_olfct_rcpt"/>
</dbReference>
<feature type="transmembrane region" description="Helical" evidence="10">
    <location>
        <begin position="293"/>
        <end position="313"/>
    </location>
</feature>
<feature type="transmembrane region" description="Helical" evidence="10">
    <location>
        <begin position="57"/>
        <end position="78"/>
    </location>
</feature>
<dbReference type="GO" id="GO:0004984">
    <property type="term" value="F:olfactory receptor activity"/>
    <property type="evidence" value="ECO:0007669"/>
    <property type="project" value="InterPro"/>
</dbReference>
<evidence type="ECO:0000256" key="5">
    <source>
        <dbReference type="ARBA" id="ARBA00022725"/>
    </source>
</evidence>
<keyword evidence="8 10" id="KW-0675">Receptor</keyword>
<keyword evidence="4 10" id="KW-0812">Transmembrane</keyword>
<dbReference type="AlphaFoldDB" id="A0A8S4G4H8"/>
<evidence type="ECO:0000313" key="11">
    <source>
        <dbReference type="EMBL" id="CAG9135159.1"/>
    </source>
</evidence>
<name>A0A8S4G4H8_PLUXY</name>
<dbReference type="Proteomes" id="UP000653454">
    <property type="component" value="Unassembled WGS sequence"/>
</dbReference>
<sequence length="412" mass="48345">MNFFKRKSAEDVFAIRETDGVDEQKRFKPFLETYRIVAFTMIIGLIFPNLNTVKKRLRILVFLYVLAAPVASTVVLDCYMSLRRMDLINVTRHCTIFIPFFVVLIKMYLMNVNRYKAKEIIDTINSDHARYNTLSEDYQDIVTDNIKATVVFEKTWAFCVIGCVLMFPLMAGVQTLYSQLFDEIPKKYMIHDTNKPFSEPEARFESPFFEIMFVYMFVMALFYWVNFTGYDGMFGVAVFHACLKMKMYCHSLKKAFEETSDVRQLRRRIADVIQEQVEVYAFVDKIQETFNTWLGIILMGTITQICNCMYQIIEGDFDLRYLVFCCGTIVHIFLPCRNASELKYMSTETSTLIYLCGWETVTDKSTRRSIMFMIARGQIPLEITAFNMFAFEMELFLSILQTSYSMFTLLRD</sequence>
<evidence type="ECO:0000313" key="12">
    <source>
        <dbReference type="Proteomes" id="UP000653454"/>
    </source>
</evidence>
<dbReference type="GO" id="GO:0007165">
    <property type="term" value="P:signal transduction"/>
    <property type="evidence" value="ECO:0007669"/>
    <property type="project" value="UniProtKB-KW"/>
</dbReference>
<feature type="transmembrane region" description="Helical" evidence="10">
    <location>
        <begin position="90"/>
        <end position="109"/>
    </location>
</feature>
<gene>
    <name evidence="11" type="ORF">PLXY2_LOCUS13413</name>
</gene>
<evidence type="ECO:0000256" key="8">
    <source>
        <dbReference type="ARBA" id="ARBA00023170"/>
    </source>
</evidence>
<evidence type="ECO:0000256" key="6">
    <source>
        <dbReference type="ARBA" id="ARBA00022989"/>
    </source>
</evidence>
<dbReference type="GO" id="GO:0005886">
    <property type="term" value="C:plasma membrane"/>
    <property type="evidence" value="ECO:0007669"/>
    <property type="project" value="UniProtKB-SubCell"/>
</dbReference>
<evidence type="ECO:0000256" key="3">
    <source>
        <dbReference type="ARBA" id="ARBA00022606"/>
    </source>
</evidence>
<evidence type="ECO:0000256" key="2">
    <source>
        <dbReference type="ARBA" id="ARBA00022475"/>
    </source>
</evidence>
<evidence type="ECO:0000256" key="9">
    <source>
        <dbReference type="ARBA" id="ARBA00023224"/>
    </source>
</evidence>
<comment type="subcellular location">
    <subcellularLocation>
        <location evidence="1 10">Cell membrane</location>
        <topology evidence="1 10">Multi-pass membrane protein</topology>
    </subcellularLocation>
</comment>
<keyword evidence="7 10" id="KW-0472">Membrane</keyword>
<evidence type="ECO:0000256" key="4">
    <source>
        <dbReference type="ARBA" id="ARBA00022692"/>
    </source>
</evidence>